<keyword evidence="4" id="KW-1185">Reference proteome</keyword>
<evidence type="ECO:0000259" key="1">
    <source>
        <dbReference type="Pfam" id="PF00534"/>
    </source>
</evidence>
<dbReference type="Proteomes" id="UP000183794">
    <property type="component" value="Unassembled WGS sequence"/>
</dbReference>
<dbReference type="PANTHER" id="PTHR45947">
    <property type="entry name" value="SULFOQUINOVOSYL TRANSFERASE SQD2"/>
    <property type="match status" value="1"/>
</dbReference>
<feature type="domain" description="Glycosyl transferase family 1" evidence="1">
    <location>
        <begin position="164"/>
        <end position="321"/>
    </location>
</feature>
<dbReference type="Pfam" id="PF00534">
    <property type="entry name" value="Glycos_transf_1"/>
    <property type="match status" value="1"/>
</dbReference>
<evidence type="ECO:0000313" key="2">
    <source>
        <dbReference type="EMBL" id="SGY87545.1"/>
    </source>
</evidence>
<dbReference type="GO" id="GO:0016757">
    <property type="term" value="F:glycosyltransferase activity"/>
    <property type="evidence" value="ECO:0007669"/>
    <property type="project" value="InterPro"/>
</dbReference>
<dbReference type="SUPFAM" id="SSF53756">
    <property type="entry name" value="UDP-Glycosyltransferase/glycogen phosphorylase"/>
    <property type="match status" value="1"/>
</dbReference>
<dbReference type="CDD" id="cd03801">
    <property type="entry name" value="GT4_PimA-like"/>
    <property type="match status" value="1"/>
</dbReference>
<gene>
    <name evidence="2" type="ORF">MT2528_1300</name>
    <name evidence="3" type="ORF">NVI5450_1470</name>
</gene>
<organism evidence="3 5">
    <name type="scientific">Moritella viscosa</name>
    <dbReference type="NCBI Taxonomy" id="80854"/>
    <lineage>
        <taxon>Bacteria</taxon>
        <taxon>Pseudomonadati</taxon>
        <taxon>Pseudomonadota</taxon>
        <taxon>Gammaproteobacteria</taxon>
        <taxon>Alteromonadales</taxon>
        <taxon>Moritellaceae</taxon>
        <taxon>Moritella</taxon>
    </lineage>
</organism>
<sequence length="348" mass="39135">MAKASNCEHLKMIASTPVPEMHNVCGAYAPSWLSKLFGKVASRLIYFSWVAIKERPDVLVGFHILVNGLFVVILAKLIGAKSVYICGGGPREISRGGIETENRIFNRIGKEDFFIEKLLVEAIKEFDLVVSMGTSAIEFFKERGINSQFEIVPGGFDATIFMPNQEIEKKYDLIFIGRLSEIKRADRLLKAIKLAKEKLPNLNAVIVGDGPSKKELQRLAQKLHIDADIHFVGWQNNVHTWLQKSRCFVLTSDSEGLSQALIQAMMCGLPAITSDVGDLGDLLQNNENGYLVTELSTEEFSNKFVRLLINDEQYKKFSDHALQNTRKFSVENVEVQWSKIFSEFSSSH</sequence>
<dbReference type="EMBL" id="FPLJ01000035">
    <property type="protein sequence ID" value="SGY87545.1"/>
    <property type="molecule type" value="Genomic_DNA"/>
</dbReference>
<dbReference type="PANTHER" id="PTHR45947:SF3">
    <property type="entry name" value="SULFOQUINOVOSYL TRANSFERASE SQD2"/>
    <property type="match status" value="1"/>
</dbReference>
<dbReference type="EMBL" id="FPLD01000045">
    <property type="protein sequence ID" value="SGY93344.1"/>
    <property type="molecule type" value="Genomic_DNA"/>
</dbReference>
<evidence type="ECO:0000313" key="3">
    <source>
        <dbReference type="EMBL" id="SGY93344.1"/>
    </source>
</evidence>
<evidence type="ECO:0000313" key="5">
    <source>
        <dbReference type="Proteomes" id="UP000183794"/>
    </source>
</evidence>
<reference evidence="3 5" key="2">
    <citation type="submission" date="2016-11" db="EMBL/GenBank/DDBJ databases">
        <authorList>
            <person name="Jaros S."/>
            <person name="Januszkiewicz K."/>
            <person name="Wedrychowicz H."/>
        </authorList>
    </citation>
    <scope>NUCLEOTIDE SEQUENCE [LARGE SCALE GENOMIC DNA]</scope>
    <source>
        <strain evidence="3">NVI 5450</strain>
    </source>
</reference>
<protein>
    <recommendedName>
        <fullName evidence="1">Glycosyl transferase family 1 domain-containing protein</fullName>
    </recommendedName>
</protein>
<proteinExistence type="predicted"/>
<dbReference type="Proteomes" id="UP000182660">
    <property type="component" value="Unassembled WGS sequence"/>
</dbReference>
<reference evidence="2 4" key="1">
    <citation type="submission" date="2016-11" db="EMBL/GenBank/DDBJ databases">
        <authorList>
            <person name="Klemetsen T."/>
        </authorList>
    </citation>
    <scope>NUCLEOTIDE SEQUENCE [LARGE SCALE GENOMIC DNA]</scope>
    <source>
        <strain evidence="2">MT 2528</strain>
    </source>
</reference>
<dbReference type="InterPro" id="IPR050194">
    <property type="entry name" value="Glycosyltransferase_grp1"/>
</dbReference>
<dbReference type="InterPro" id="IPR001296">
    <property type="entry name" value="Glyco_trans_1"/>
</dbReference>
<name>A0A1K9YWX0_9GAMM</name>
<dbReference type="AlphaFoldDB" id="A0A1K9YWX0"/>
<dbReference type="Gene3D" id="3.40.50.2000">
    <property type="entry name" value="Glycogen Phosphorylase B"/>
    <property type="match status" value="2"/>
</dbReference>
<evidence type="ECO:0000313" key="4">
    <source>
        <dbReference type="Proteomes" id="UP000182660"/>
    </source>
</evidence>
<accession>A0A1K9YWX0</accession>